<evidence type="ECO:0000313" key="2">
    <source>
        <dbReference type="Proteomes" id="UP001349343"/>
    </source>
</evidence>
<name>A0ABZ0Z4J4_9CAUD</name>
<proteinExistence type="predicted"/>
<dbReference type="Proteomes" id="UP001349343">
    <property type="component" value="Segment"/>
</dbReference>
<dbReference type="EMBL" id="OR769222">
    <property type="protein sequence ID" value="WQJ52933.1"/>
    <property type="molecule type" value="Genomic_DNA"/>
</dbReference>
<evidence type="ECO:0000313" key="1">
    <source>
        <dbReference type="EMBL" id="WQJ52933.1"/>
    </source>
</evidence>
<keyword evidence="2" id="KW-1185">Reference proteome</keyword>
<accession>A0ABZ0Z4J4</accession>
<sequence>MIEIYKPKYRVFDETLGFTVFVEDESYEKSQ</sequence>
<organism evidence="1 2">
    <name type="scientific">phage Lak_Megaphage_RVC_JS4_GC31</name>
    <dbReference type="NCBI Taxonomy" id="3109228"/>
    <lineage>
        <taxon>Viruses</taxon>
        <taxon>Duplodnaviria</taxon>
        <taxon>Heunggongvirae</taxon>
        <taxon>Uroviricota</taxon>
        <taxon>Caudoviricetes</taxon>
        <taxon>Caudoviricetes code 15 clade</taxon>
    </lineage>
</organism>
<reference evidence="1 2" key="1">
    <citation type="submission" date="2023-11" db="EMBL/GenBank/DDBJ databases">
        <authorList>
            <person name="Cook R."/>
            <person name="Crisci M."/>
            <person name="Pye H."/>
            <person name="Adriaenssens E."/>
            <person name="Santini J."/>
        </authorList>
    </citation>
    <scope>NUCLEOTIDE SEQUENCE [LARGE SCALE GENOMIC DNA]</scope>
    <source>
        <strain evidence="1">Lak_Megaphage_RVC_JS4_GC31</strain>
    </source>
</reference>
<protein>
    <submittedName>
        <fullName evidence="1">Uncharacterized protein</fullName>
    </submittedName>
</protein>